<reference evidence="2" key="1">
    <citation type="submission" date="2020-02" db="EMBL/GenBank/DDBJ databases">
        <authorList>
            <person name="Meier V. D."/>
        </authorList>
    </citation>
    <scope>NUCLEOTIDE SEQUENCE</scope>
    <source>
        <strain evidence="2">AVDCRST_MAG20</strain>
    </source>
</reference>
<feature type="compositionally biased region" description="Basic residues" evidence="1">
    <location>
        <begin position="75"/>
        <end position="88"/>
    </location>
</feature>
<feature type="non-terminal residue" evidence="2">
    <location>
        <position position="179"/>
    </location>
</feature>
<feature type="region of interest" description="Disordered" evidence="1">
    <location>
        <begin position="1"/>
        <end position="179"/>
    </location>
</feature>
<dbReference type="EC" id="5.1.3.13" evidence="2"/>
<protein>
    <submittedName>
        <fullName evidence="2">dTDP-4-dehydrorhamnose 3,5-epimerase</fullName>
        <ecNumber evidence="2">5.1.3.13</ecNumber>
    </submittedName>
</protein>
<evidence type="ECO:0000313" key="2">
    <source>
        <dbReference type="EMBL" id="CAA9249539.1"/>
    </source>
</evidence>
<feature type="non-terminal residue" evidence="2">
    <location>
        <position position="1"/>
    </location>
</feature>
<gene>
    <name evidence="2" type="ORF">AVDCRST_MAG20-2065</name>
</gene>
<feature type="compositionally biased region" description="Low complexity" evidence="1">
    <location>
        <begin position="167"/>
        <end position="179"/>
    </location>
</feature>
<evidence type="ECO:0000256" key="1">
    <source>
        <dbReference type="SAM" id="MobiDB-lite"/>
    </source>
</evidence>
<dbReference type="EMBL" id="CADCSY010000094">
    <property type="protein sequence ID" value="CAA9249539.1"/>
    <property type="molecule type" value="Genomic_DNA"/>
</dbReference>
<name>A0A6J4IFQ5_9ACTN</name>
<keyword evidence="2" id="KW-0413">Isomerase</keyword>
<accession>A0A6J4IFQ5</accession>
<sequence>DLHRDGPQRRVHPRPRGQARRPWLLRPDVLPGRVRGPRPQARRGAVQRVGEPPCRDPPRHALPAGAGRRDEARPLHLRGHPRRDHRHAAGLPDLPRARRRRAHPGEPQGPLRPRHVRPRVPGADRRRRGELPGGRVLHAWLRARPAPRRPRAGDRVAPPGDRHLRQGRQLAAARAGGVV</sequence>
<organism evidence="2">
    <name type="scientific">uncultured Acidimicrobiales bacterium</name>
    <dbReference type="NCBI Taxonomy" id="310071"/>
    <lineage>
        <taxon>Bacteria</taxon>
        <taxon>Bacillati</taxon>
        <taxon>Actinomycetota</taxon>
        <taxon>Acidimicrobiia</taxon>
        <taxon>Acidimicrobiales</taxon>
        <taxon>environmental samples</taxon>
    </lineage>
</organism>
<dbReference type="AlphaFoldDB" id="A0A6J4IFQ5"/>
<dbReference type="GO" id="GO:0008830">
    <property type="term" value="F:dTDP-4-dehydrorhamnose 3,5-epimerase activity"/>
    <property type="evidence" value="ECO:0007669"/>
    <property type="project" value="UniProtKB-EC"/>
</dbReference>
<feature type="compositionally biased region" description="Basic residues" evidence="1">
    <location>
        <begin position="9"/>
        <end position="19"/>
    </location>
</feature>
<proteinExistence type="predicted"/>